<gene>
    <name evidence="1" type="ORF">PYW08_010066</name>
</gene>
<comment type="caution">
    <text evidence="1">The sequence shown here is derived from an EMBL/GenBank/DDBJ whole genome shotgun (WGS) entry which is preliminary data.</text>
</comment>
<dbReference type="EMBL" id="CM056801">
    <property type="protein sequence ID" value="KAJ8708684.1"/>
    <property type="molecule type" value="Genomic_DNA"/>
</dbReference>
<sequence>MSVPEQNKAIIIKNESAHSEIVVKKENSNPTVDMDSEKKETVTPGSATVAKSKEIICIDMENSVETRIDVKNPVPPGPIVNLSELTAHVISERAAHRKLTVKGLYQYMLGYGKQQHAPRPIWNVEQPSLQPEQAVWMQYGPTQLQVPPQNTLHNPLQNPLHDLPKVQDPVQTPGTKITQAQGGYYQGGGGYGGGGGYPQQQQGYYQQQGYGGGNQGYGQGYPDSGYDDEPPPRRHRMPGEAQSAGELLEYDPKERNSFVRLVMGLVFLMLALTAGFVAYVYTTPNLAIWFLRSTYEVLIPALVLILISYYCLVCSPCGRVCPGNMICLIFTVVGYSLIAALITCRYRTQIILYAFIATAAMVLVCLLLACSSFDFTSYALYIIGIAVAFSVIACLIYIGSAITGTMMKPVHIGLLLVGTLIQVVVLIMELQMVLGGRAIEISETDYALAAWMLYTSIIDIFLKMVQLLGLFDS</sequence>
<dbReference type="Proteomes" id="UP001231649">
    <property type="component" value="Chromosome 25"/>
</dbReference>
<organism evidence="1 2">
    <name type="scientific">Mythimna loreyi</name>
    <dbReference type="NCBI Taxonomy" id="667449"/>
    <lineage>
        <taxon>Eukaryota</taxon>
        <taxon>Metazoa</taxon>
        <taxon>Ecdysozoa</taxon>
        <taxon>Arthropoda</taxon>
        <taxon>Hexapoda</taxon>
        <taxon>Insecta</taxon>
        <taxon>Pterygota</taxon>
        <taxon>Neoptera</taxon>
        <taxon>Endopterygota</taxon>
        <taxon>Lepidoptera</taxon>
        <taxon>Glossata</taxon>
        <taxon>Ditrysia</taxon>
        <taxon>Noctuoidea</taxon>
        <taxon>Noctuidae</taxon>
        <taxon>Noctuinae</taxon>
        <taxon>Hadenini</taxon>
        <taxon>Mythimna</taxon>
    </lineage>
</organism>
<reference evidence="1" key="1">
    <citation type="submission" date="2023-03" db="EMBL/GenBank/DDBJ databases">
        <title>Chromosome-level genomes of two armyworms, Mythimna separata and Mythimna loreyi, provide insights into the biosynthesis and reception of sex pheromones.</title>
        <authorList>
            <person name="Zhao H."/>
        </authorList>
    </citation>
    <scope>NUCLEOTIDE SEQUENCE</scope>
    <source>
        <strain evidence="1">BeijingLab</strain>
    </source>
</reference>
<keyword evidence="2" id="KW-1185">Reference proteome</keyword>
<evidence type="ECO:0000313" key="2">
    <source>
        <dbReference type="Proteomes" id="UP001231649"/>
    </source>
</evidence>
<protein>
    <submittedName>
        <fullName evidence="1">Uncharacterized protein</fullName>
    </submittedName>
</protein>
<name>A0ACC2Q794_9NEOP</name>
<proteinExistence type="predicted"/>
<evidence type="ECO:0000313" key="1">
    <source>
        <dbReference type="EMBL" id="KAJ8708684.1"/>
    </source>
</evidence>
<accession>A0ACC2Q794</accession>